<evidence type="ECO:0000313" key="2">
    <source>
        <dbReference type="Proteomes" id="UP001235840"/>
    </source>
</evidence>
<keyword evidence="2" id="KW-1185">Reference proteome</keyword>
<accession>A0ABT9W1U4</accession>
<evidence type="ECO:0000313" key="1">
    <source>
        <dbReference type="EMBL" id="MDQ0167226.1"/>
    </source>
</evidence>
<dbReference type="Proteomes" id="UP001235840">
    <property type="component" value="Unassembled WGS sequence"/>
</dbReference>
<proteinExistence type="predicted"/>
<dbReference type="EMBL" id="JAUSTY010000014">
    <property type="protein sequence ID" value="MDQ0167226.1"/>
    <property type="molecule type" value="Genomic_DNA"/>
</dbReference>
<protein>
    <submittedName>
        <fullName evidence="1">Uncharacterized protein</fullName>
    </submittedName>
</protein>
<comment type="caution">
    <text evidence="1">The sequence shown here is derived from an EMBL/GenBank/DDBJ whole genome shotgun (WGS) entry which is preliminary data.</text>
</comment>
<organism evidence="1 2">
    <name type="scientific">Caldalkalibacillus horti</name>
    <dbReference type="NCBI Taxonomy" id="77523"/>
    <lineage>
        <taxon>Bacteria</taxon>
        <taxon>Bacillati</taxon>
        <taxon>Bacillota</taxon>
        <taxon>Bacilli</taxon>
        <taxon>Bacillales</taxon>
        <taxon>Bacillaceae</taxon>
        <taxon>Caldalkalibacillus</taxon>
    </lineage>
</organism>
<reference evidence="1 2" key="1">
    <citation type="submission" date="2023-07" db="EMBL/GenBank/DDBJ databases">
        <title>Genomic Encyclopedia of Type Strains, Phase IV (KMG-IV): sequencing the most valuable type-strain genomes for metagenomic binning, comparative biology and taxonomic classification.</title>
        <authorList>
            <person name="Goeker M."/>
        </authorList>
    </citation>
    <scope>NUCLEOTIDE SEQUENCE [LARGE SCALE GENOMIC DNA]</scope>
    <source>
        <strain evidence="1 2">DSM 12751</strain>
    </source>
</reference>
<gene>
    <name evidence="1" type="ORF">J2S11_003151</name>
</gene>
<dbReference type="RefSeq" id="WP_307396018.1">
    <property type="nucleotide sequence ID" value="NZ_BAAADK010000014.1"/>
</dbReference>
<name>A0ABT9W1U4_9BACI</name>
<sequence length="373" mass="42887">MKIILDPTLHIIDTEKDFIVTTNEINLAFHLGDPERKKIYELLKHIENQQSISENMHSLQTFEAKFLKVLLNKGVAKIETEMEQESSKEAFPFQEIVGPKSFLAILQEHLPFSCELNLATELNGSAQLFISNNDTKQDKLFVYIYEDFLYLSLEECPYAQGGTESDIQLEYAAYVLLEKLEKGKLDDLNTDALLKIDLAIYTNDIKKLATRNIHEAQLLDSFLNEGRLTGHSIQVDYESYFPLVYVTYHAFNRVIYSYGFDQQDAFFNLLYLIENDDQVKEKIGKRINPRTSFEKEYELDKDSFLLKFMSIYFNESSVQLNHTNDGKEMLCAGQVYDVASGQAGTRSLLISLYANHTMTNKGAPSNERHIIQT</sequence>